<dbReference type="InterPro" id="IPR001811">
    <property type="entry name" value="Chemokine_IL8-like_dom"/>
</dbReference>
<gene>
    <name evidence="4" type="ORF">ACEWY4_006274</name>
</gene>
<evidence type="ECO:0000256" key="1">
    <source>
        <dbReference type="ARBA" id="ARBA00022514"/>
    </source>
</evidence>
<evidence type="ECO:0000259" key="3">
    <source>
        <dbReference type="SMART" id="SM00199"/>
    </source>
</evidence>
<dbReference type="AlphaFoldDB" id="A0ABD1KD61"/>
<keyword evidence="2" id="KW-0732">Signal</keyword>
<dbReference type="PANTHER" id="PTHR12015:SF190">
    <property type="entry name" value="C-C MOTIF CHEMOKINE"/>
    <property type="match status" value="1"/>
</dbReference>
<proteinExistence type="predicted"/>
<accession>A0ABD1KD61</accession>
<organism evidence="4 5">
    <name type="scientific">Coilia grayii</name>
    <name type="common">Gray's grenadier anchovy</name>
    <dbReference type="NCBI Taxonomy" id="363190"/>
    <lineage>
        <taxon>Eukaryota</taxon>
        <taxon>Metazoa</taxon>
        <taxon>Chordata</taxon>
        <taxon>Craniata</taxon>
        <taxon>Vertebrata</taxon>
        <taxon>Euteleostomi</taxon>
        <taxon>Actinopterygii</taxon>
        <taxon>Neopterygii</taxon>
        <taxon>Teleostei</taxon>
        <taxon>Clupei</taxon>
        <taxon>Clupeiformes</taxon>
        <taxon>Clupeoidei</taxon>
        <taxon>Engraulidae</taxon>
        <taxon>Coilinae</taxon>
        <taxon>Coilia</taxon>
    </lineage>
</organism>
<dbReference type="EMBL" id="JBHFQA010000006">
    <property type="protein sequence ID" value="KAL2097067.1"/>
    <property type="molecule type" value="Genomic_DNA"/>
</dbReference>
<keyword evidence="1" id="KW-0202">Cytokine</keyword>
<name>A0ABD1KD61_9TELE</name>
<dbReference type="CDD" id="cd00272">
    <property type="entry name" value="Chemokine_CC"/>
    <property type="match status" value="1"/>
</dbReference>
<evidence type="ECO:0000256" key="2">
    <source>
        <dbReference type="SAM" id="SignalP"/>
    </source>
</evidence>
<comment type="caution">
    <text evidence="4">The sequence shown here is derived from an EMBL/GenBank/DDBJ whole genome shotgun (WGS) entry which is preliminary data.</text>
</comment>
<evidence type="ECO:0000313" key="5">
    <source>
        <dbReference type="Proteomes" id="UP001591681"/>
    </source>
</evidence>
<sequence>MAQISAFALIMLIAAGLLTNEAAAAVCCLQYSTIKVPITKVKGYSLQDTKACNLDAVILITAKGRKICTDPHQDWVIEIVATLGVKVIRMRKQ</sequence>
<feature type="chain" id="PRO_5044876261" description="Chemokine interleukin-8-like domain-containing protein" evidence="2">
    <location>
        <begin position="25"/>
        <end position="93"/>
    </location>
</feature>
<dbReference type="InterPro" id="IPR036048">
    <property type="entry name" value="Interleukin_8-like_sf"/>
</dbReference>
<evidence type="ECO:0000313" key="4">
    <source>
        <dbReference type="EMBL" id="KAL2097067.1"/>
    </source>
</evidence>
<dbReference type="Gene3D" id="2.40.50.40">
    <property type="match status" value="1"/>
</dbReference>
<dbReference type="InterPro" id="IPR039809">
    <property type="entry name" value="Chemokine_b/g/d"/>
</dbReference>
<feature type="domain" description="Chemokine interleukin-8-like" evidence="3">
    <location>
        <begin position="24"/>
        <end position="83"/>
    </location>
</feature>
<dbReference type="SUPFAM" id="SSF54117">
    <property type="entry name" value="Interleukin 8-like chemokines"/>
    <property type="match status" value="1"/>
</dbReference>
<dbReference type="GO" id="GO:0005615">
    <property type="term" value="C:extracellular space"/>
    <property type="evidence" value="ECO:0007669"/>
    <property type="project" value="UniProtKB-KW"/>
</dbReference>
<reference evidence="4 5" key="1">
    <citation type="submission" date="2024-09" db="EMBL/GenBank/DDBJ databases">
        <title>A chromosome-level genome assembly of Gray's grenadier anchovy, Coilia grayii.</title>
        <authorList>
            <person name="Fu Z."/>
        </authorList>
    </citation>
    <scope>NUCLEOTIDE SEQUENCE [LARGE SCALE GENOMIC DNA]</scope>
    <source>
        <strain evidence="4">G4</strain>
        <tissue evidence="4">Muscle</tissue>
    </source>
</reference>
<feature type="signal peptide" evidence="2">
    <location>
        <begin position="1"/>
        <end position="24"/>
    </location>
</feature>
<keyword evidence="5" id="KW-1185">Reference proteome</keyword>
<dbReference type="Proteomes" id="UP001591681">
    <property type="component" value="Unassembled WGS sequence"/>
</dbReference>
<dbReference type="GO" id="GO:0005125">
    <property type="term" value="F:cytokine activity"/>
    <property type="evidence" value="ECO:0007669"/>
    <property type="project" value="UniProtKB-KW"/>
</dbReference>
<dbReference type="PANTHER" id="PTHR12015">
    <property type="entry name" value="SMALL INDUCIBLE CYTOKINE A"/>
    <property type="match status" value="1"/>
</dbReference>
<protein>
    <recommendedName>
        <fullName evidence="3">Chemokine interleukin-8-like domain-containing protein</fullName>
    </recommendedName>
</protein>
<dbReference type="Pfam" id="PF00048">
    <property type="entry name" value="IL8"/>
    <property type="match status" value="1"/>
</dbReference>
<dbReference type="SMART" id="SM00199">
    <property type="entry name" value="SCY"/>
    <property type="match status" value="1"/>
</dbReference>